<dbReference type="RefSeq" id="WP_052429842.1">
    <property type="nucleotide sequence ID" value="NZ_BBLT01000001.1"/>
</dbReference>
<dbReference type="NCBIfam" id="TIGR00229">
    <property type="entry name" value="sensory_box"/>
    <property type="match status" value="4"/>
</dbReference>
<dbReference type="OrthoDB" id="1522284at2"/>
<evidence type="ECO:0000259" key="8">
    <source>
        <dbReference type="PROSITE" id="PS50112"/>
    </source>
</evidence>
<feature type="domain" description="PAS" evidence="8">
    <location>
        <begin position="556"/>
        <end position="626"/>
    </location>
</feature>
<dbReference type="Gene3D" id="3.30.565.10">
    <property type="entry name" value="Histidine kinase-like ATPase, C-terminal domain"/>
    <property type="match status" value="1"/>
</dbReference>
<proteinExistence type="predicted"/>
<dbReference type="SMART" id="SM00388">
    <property type="entry name" value="HisKA"/>
    <property type="match status" value="1"/>
</dbReference>
<name>A0A098L8A8_9BACT</name>
<dbReference type="InterPro" id="IPR036097">
    <property type="entry name" value="HisK_dim/P_sf"/>
</dbReference>
<dbReference type="InterPro" id="IPR003661">
    <property type="entry name" value="HisK_dim/P_dom"/>
</dbReference>
<dbReference type="InterPro" id="IPR004358">
    <property type="entry name" value="Sig_transdc_His_kin-like_C"/>
</dbReference>
<comment type="catalytic activity">
    <reaction evidence="1">
        <text>ATP + protein L-histidine = ADP + protein N-phospho-L-histidine.</text>
        <dbReference type="EC" id="2.7.13.3"/>
    </reaction>
</comment>
<dbReference type="CDD" id="cd00082">
    <property type="entry name" value="HisKA"/>
    <property type="match status" value="1"/>
</dbReference>
<dbReference type="GO" id="GO:0000155">
    <property type="term" value="F:phosphorelay sensor kinase activity"/>
    <property type="evidence" value="ECO:0007669"/>
    <property type="project" value="InterPro"/>
</dbReference>
<keyword evidence="3" id="KW-0597">Phosphoprotein</keyword>
<dbReference type="InterPro" id="IPR000014">
    <property type="entry name" value="PAS"/>
</dbReference>
<gene>
    <name evidence="9" type="ORF">MYP_107</name>
</gene>
<evidence type="ECO:0000256" key="3">
    <source>
        <dbReference type="ARBA" id="ARBA00022553"/>
    </source>
</evidence>
<dbReference type="Pfam" id="PF00512">
    <property type="entry name" value="HisKA"/>
    <property type="match status" value="1"/>
</dbReference>
<evidence type="ECO:0000256" key="1">
    <source>
        <dbReference type="ARBA" id="ARBA00000085"/>
    </source>
</evidence>
<dbReference type="eggNOG" id="COG5002">
    <property type="taxonomic scope" value="Bacteria"/>
</dbReference>
<dbReference type="Gene3D" id="1.10.287.130">
    <property type="match status" value="1"/>
</dbReference>
<dbReference type="InterPro" id="IPR003594">
    <property type="entry name" value="HATPase_dom"/>
</dbReference>
<dbReference type="InterPro" id="IPR005467">
    <property type="entry name" value="His_kinase_dom"/>
</dbReference>
<evidence type="ECO:0000313" key="10">
    <source>
        <dbReference type="Proteomes" id="UP000030185"/>
    </source>
</evidence>
<evidence type="ECO:0000256" key="5">
    <source>
        <dbReference type="ARBA" id="ARBA00022777"/>
    </source>
</evidence>
<feature type="transmembrane region" description="Helical" evidence="6">
    <location>
        <begin position="132"/>
        <end position="149"/>
    </location>
</feature>
<dbReference type="Pfam" id="PF02518">
    <property type="entry name" value="HATPase_c"/>
    <property type="match status" value="1"/>
</dbReference>
<evidence type="ECO:0000256" key="4">
    <source>
        <dbReference type="ARBA" id="ARBA00022679"/>
    </source>
</evidence>
<dbReference type="PANTHER" id="PTHR43304:SF1">
    <property type="entry name" value="PAC DOMAIN-CONTAINING PROTEIN"/>
    <property type="match status" value="1"/>
</dbReference>
<dbReference type="InterPro" id="IPR036890">
    <property type="entry name" value="HATPase_C_sf"/>
</dbReference>
<feature type="transmembrane region" description="Helical" evidence="6">
    <location>
        <begin position="82"/>
        <end position="100"/>
    </location>
</feature>
<dbReference type="SUPFAM" id="SSF55785">
    <property type="entry name" value="PYP-like sensor domain (PAS domain)"/>
    <property type="match status" value="4"/>
</dbReference>
<keyword evidence="6" id="KW-0472">Membrane</keyword>
<reference evidence="9 10" key="1">
    <citation type="submission" date="2014-09" db="EMBL/GenBank/DDBJ databases">
        <title>Sporocytophaga myxococcoides PG-01 genome sequencing.</title>
        <authorList>
            <person name="Liu L."/>
            <person name="Gao P.J."/>
            <person name="Chen G.J."/>
            <person name="Wang L.S."/>
        </authorList>
    </citation>
    <scope>NUCLEOTIDE SEQUENCE [LARGE SCALE GENOMIC DNA]</scope>
    <source>
        <strain evidence="9 10">PG-01</strain>
    </source>
</reference>
<keyword evidence="5" id="KW-0418">Kinase</keyword>
<feature type="transmembrane region" description="Helical" evidence="6">
    <location>
        <begin position="56"/>
        <end position="75"/>
    </location>
</feature>
<evidence type="ECO:0000256" key="6">
    <source>
        <dbReference type="SAM" id="Phobius"/>
    </source>
</evidence>
<keyword evidence="10" id="KW-1185">Reference proteome</keyword>
<dbReference type="STRING" id="153721.MYP_107"/>
<dbReference type="AlphaFoldDB" id="A0A098L8A8"/>
<keyword evidence="6" id="KW-1133">Transmembrane helix</keyword>
<dbReference type="InterPro" id="IPR001610">
    <property type="entry name" value="PAC"/>
</dbReference>
<dbReference type="PRINTS" id="PR00344">
    <property type="entry name" value="BCTRLSENSOR"/>
</dbReference>
<protein>
    <recommendedName>
        <fullName evidence="2">histidine kinase</fullName>
        <ecNumber evidence="2">2.7.13.3</ecNumber>
    </recommendedName>
</protein>
<dbReference type="Pfam" id="PF08448">
    <property type="entry name" value="PAS_4"/>
    <property type="match status" value="1"/>
</dbReference>
<dbReference type="CDD" id="cd00075">
    <property type="entry name" value="HATPase"/>
    <property type="match status" value="1"/>
</dbReference>
<dbReference type="CDD" id="cd00130">
    <property type="entry name" value="PAS"/>
    <property type="match status" value="2"/>
</dbReference>
<evidence type="ECO:0000256" key="2">
    <source>
        <dbReference type="ARBA" id="ARBA00012438"/>
    </source>
</evidence>
<dbReference type="PANTHER" id="PTHR43304">
    <property type="entry name" value="PHYTOCHROME-LIKE PROTEIN CPH1"/>
    <property type="match status" value="1"/>
</dbReference>
<sequence length="909" mass="104363">MEIADLILTAKDERNIKSRKSDISVYRIILFLTTAFTLLLRYLFVKENPEAFDPLSIRLVLSSGLILILVLSFIWKYRDRMAYLNYSVIFSYSIYILFLIRRNDFATNYLLEFILLIVIICLAFQNRLHLKIYLACIFIAFFISAFLYLDSYLDIFVKTSLIGIFCIAIVTFFSSRFEIEKRLEIRENLLNTIFNESPDAMLIADPSSSIILNCNERAISIFKIQDRRDLIGNNLNFLLKYPNSTGAWNNLKKKVDKSRFLVQELEFKTVHGQAFWGSEAITEIQVGSKAYWLVRISDITERVKDKKTIEESRKILNQIIDLVPHPIFLKDNEGRFVIVNKTVADRYEVVPEEMVGKKDSDFIDPVLSVELLKDDREVIENAREKFIPEESLTFFDRNYTYQTIKIPFYFEDATKPGVLSISIDITELKEAEKVIRESESKYKMLMEQASDGIYLTDKFGNILSVNAKACEMFGYTDQEFKKLNVRSLVDLKSVKEELIFALFNNEPVITELVCKRKDNSEFTVELSATRLDDGLLQGIIRDITARKKLEKILQDNEKKFRALIENSSDIIMILNEDFKISYVSVSVARILGHTYISLVGKTIFELFDHEGIDKISKFLSDTIACPGQNQTVEELKILTLNGSSKIVEIVAVNLLSDPVIQGIVLNCHDITKRKNTENELINTNFELDSFVYKASHDLKAPLRSVMGLIKLAKLESKDSTQHMYLDMMSKSVNSLDTFIKDLTTFSRNTRLDIEANIIDFSVVLEESLNNLKYMEHAEKIRINKSVNINVNFYSDLTRLSTIVNNLISNAIKYHRFENNIPYINISIKTDYEKAEIVVEDNGSGIDPLHINKIFDMFYRASENSYGSGLGLYIVKNAVKKLGGSINVSSELDEGSSFKVVIPNLVNDIN</sequence>
<dbReference type="SUPFAM" id="SSF47384">
    <property type="entry name" value="Homodimeric domain of signal transducing histidine kinase"/>
    <property type="match status" value="1"/>
</dbReference>
<keyword evidence="4" id="KW-0808">Transferase</keyword>
<dbReference type="InterPro" id="IPR052162">
    <property type="entry name" value="Sensor_kinase/Photoreceptor"/>
</dbReference>
<dbReference type="EMBL" id="BBLT01000001">
    <property type="protein sequence ID" value="GAL82881.1"/>
    <property type="molecule type" value="Genomic_DNA"/>
</dbReference>
<keyword evidence="6" id="KW-0812">Transmembrane</keyword>
<evidence type="ECO:0000259" key="7">
    <source>
        <dbReference type="PROSITE" id="PS50109"/>
    </source>
</evidence>
<feature type="domain" description="PAS" evidence="8">
    <location>
        <begin position="438"/>
        <end position="480"/>
    </location>
</feature>
<dbReference type="InterPro" id="IPR013656">
    <property type="entry name" value="PAS_4"/>
</dbReference>
<dbReference type="SUPFAM" id="SSF55874">
    <property type="entry name" value="ATPase domain of HSP90 chaperone/DNA topoisomerase II/histidine kinase"/>
    <property type="match status" value="1"/>
</dbReference>
<organism evidence="9 10">
    <name type="scientific">Sporocytophaga myxococcoides</name>
    <dbReference type="NCBI Taxonomy" id="153721"/>
    <lineage>
        <taxon>Bacteria</taxon>
        <taxon>Pseudomonadati</taxon>
        <taxon>Bacteroidota</taxon>
        <taxon>Cytophagia</taxon>
        <taxon>Cytophagales</taxon>
        <taxon>Cytophagaceae</taxon>
        <taxon>Sporocytophaga</taxon>
    </lineage>
</organism>
<accession>A0A098L8A8</accession>
<dbReference type="Gene3D" id="3.30.450.20">
    <property type="entry name" value="PAS domain"/>
    <property type="match status" value="4"/>
</dbReference>
<dbReference type="Proteomes" id="UP000030185">
    <property type="component" value="Unassembled WGS sequence"/>
</dbReference>
<dbReference type="eggNOG" id="COG4251">
    <property type="taxonomic scope" value="Bacteria"/>
</dbReference>
<feature type="transmembrane region" description="Helical" evidence="6">
    <location>
        <begin position="106"/>
        <end position="125"/>
    </location>
</feature>
<dbReference type="SMART" id="SM00086">
    <property type="entry name" value="PAC"/>
    <property type="match status" value="3"/>
</dbReference>
<feature type="transmembrane region" description="Helical" evidence="6">
    <location>
        <begin position="24"/>
        <end position="44"/>
    </location>
</feature>
<feature type="domain" description="Histidine kinase" evidence="7">
    <location>
        <begin position="693"/>
        <end position="905"/>
    </location>
</feature>
<comment type="caution">
    <text evidence="9">The sequence shown here is derived from an EMBL/GenBank/DDBJ whole genome shotgun (WGS) entry which is preliminary data.</text>
</comment>
<dbReference type="EC" id="2.7.13.3" evidence="2"/>
<dbReference type="PROSITE" id="PS50109">
    <property type="entry name" value="HIS_KIN"/>
    <property type="match status" value="1"/>
</dbReference>
<dbReference type="PROSITE" id="PS50112">
    <property type="entry name" value="PAS"/>
    <property type="match status" value="3"/>
</dbReference>
<dbReference type="SMART" id="SM00387">
    <property type="entry name" value="HATPase_c"/>
    <property type="match status" value="1"/>
</dbReference>
<feature type="domain" description="PAS" evidence="8">
    <location>
        <begin position="312"/>
        <end position="382"/>
    </location>
</feature>
<evidence type="ECO:0000313" key="9">
    <source>
        <dbReference type="EMBL" id="GAL82881.1"/>
    </source>
</evidence>
<dbReference type="InterPro" id="IPR035965">
    <property type="entry name" value="PAS-like_dom_sf"/>
</dbReference>
<dbReference type="SMART" id="SM00091">
    <property type="entry name" value="PAS"/>
    <property type="match status" value="4"/>
</dbReference>
<dbReference type="Pfam" id="PF13426">
    <property type="entry name" value="PAS_9"/>
    <property type="match status" value="3"/>
</dbReference>